<feature type="transmembrane region" description="Helical" evidence="12">
    <location>
        <begin position="759"/>
        <end position="783"/>
    </location>
</feature>
<comment type="similarity">
    <text evidence="2">Belongs to the G-protein coupled receptor 3 family.</text>
</comment>
<dbReference type="InterPro" id="IPR017979">
    <property type="entry name" value="GPCR_3_CS"/>
</dbReference>
<evidence type="ECO:0000259" key="13">
    <source>
        <dbReference type="PROSITE" id="PS50259"/>
    </source>
</evidence>
<feature type="transmembrane region" description="Helical" evidence="12">
    <location>
        <begin position="533"/>
        <end position="556"/>
    </location>
</feature>
<dbReference type="FunFam" id="3.40.50.2300:FF:000016">
    <property type="entry name" value="Taste 1 receptor member 2"/>
    <property type="match status" value="1"/>
</dbReference>
<organism evidence="14">
    <name type="scientific">Xenopus tropicalis</name>
    <name type="common">Western clawed frog</name>
    <name type="synonym">Silurana tropicalis</name>
    <dbReference type="NCBI Taxonomy" id="8364"/>
    <lineage>
        <taxon>Eukaryota</taxon>
        <taxon>Metazoa</taxon>
        <taxon>Chordata</taxon>
        <taxon>Craniata</taxon>
        <taxon>Vertebrata</taxon>
        <taxon>Euteleostomi</taxon>
        <taxon>Amphibia</taxon>
        <taxon>Batrachia</taxon>
        <taxon>Anura</taxon>
        <taxon>Pipoidea</taxon>
        <taxon>Pipidae</taxon>
        <taxon>Xenopodinae</taxon>
        <taxon>Xenopus</taxon>
        <taxon>Silurana</taxon>
    </lineage>
</organism>
<comment type="subcellular location">
    <subcellularLocation>
        <location evidence="1">Cell membrane</location>
        <topology evidence="1">Multi-pass membrane protein</topology>
    </subcellularLocation>
</comment>
<feature type="transmembrane region" description="Helical" evidence="12">
    <location>
        <begin position="692"/>
        <end position="715"/>
    </location>
</feature>
<reference evidence="14" key="1">
    <citation type="journal article" date="2010" name="Science">
        <title>The genome of the Western clawed frog Xenopus tropicalis.</title>
        <authorList>
            <person name="Hellsten U."/>
            <person name="Harland R.M."/>
            <person name="Gilchrist M.J."/>
            <person name="Hendrix D."/>
            <person name="Jurka J."/>
            <person name="Kapitonov V."/>
            <person name="Ovcharenko I."/>
            <person name="Putnam N.H."/>
            <person name="Shu S."/>
            <person name="Taher L."/>
            <person name="Blitz I.L."/>
            <person name="Blumberg B."/>
            <person name="Dichmann D.S."/>
            <person name="Dubchak I."/>
            <person name="Amaya E."/>
            <person name="Detter J.C."/>
            <person name="Fletcher R."/>
            <person name="Gerhard D.S."/>
            <person name="Goodstein D."/>
            <person name="Graves T."/>
            <person name="Grigoriev I.V."/>
            <person name="Grimwood J."/>
            <person name="Kawashima T."/>
            <person name="Lindquist E."/>
            <person name="Lucas S.M."/>
            <person name="Mead P.E."/>
            <person name="Mitros T."/>
            <person name="Ogino H."/>
            <person name="Ohta Y."/>
            <person name="Poliakov A.V."/>
            <person name="Pollet N."/>
            <person name="Robert J."/>
            <person name="Salamov A."/>
            <person name="Sater A.K."/>
            <person name="Schmutz J."/>
            <person name="Terry A."/>
            <person name="Vize P.D."/>
            <person name="Warren W.C."/>
            <person name="Wells D."/>
            <person name="Wills A."/>
            <person name="Wilson R.K."/>
            <person name="Zimmerman L.B."/>
            <person name="Zorn A.M."/>
            <person name="Grainger R."/>
            <person name="Grammer T."/>
            <person name="Khokha M.K."/>
            <person name="Richardson P.M."/>
            <person name="Rokhsar D.S."/>
        </authorList>
    </citation>
    <scope>NUCLEOTIDE SEQUENCE [LARGE SCALE GENOMIC DNA]</scope>
    <source>
        <strain evidence="14">Nigerian</strain>
    </source>
</reference>
<dbReference type="InterPro" id="IPR004073">
    <property type="entry name" value="GPCR_3_vmron_rcpt_2"/>
</dbReference>
<evidence type="ECO:0000256" key="11">
    <source>
        <dbReference type="ARBA" id="ARBA00023224"/>
    </source>
</evidence>
<dbReference type="InterPro" id="IPR038550">
    <property type="entry name" value="GPCR_3_9-Cys_sf"/>
</dbReference>
<proteinExistence type="inferred from homology"/>
<dbReference type="InterPro" id="IPR017978">
    <property type="entry name" value="GPCR_3_C"/>
</dbReference>
<dbReference type="InterPro" id="IPR001828">
    <property type="entry name" value="ANF_lig-bd_rcpt"/>
</dbReference>
<dbReference type="GO" id="GO:0004930">
    <property type="term" value="F:G protein-coupled receptor activity"/>
    <property type="evidence" value="ECO:0007669"/>
    <property type="project" value="UniProtKB-KW"/>
</dbReference>
<dbReference type="GO" id="GO:0005886">
    <property type="term" value="C:plasma membrane"/>
    <property type="evidence" value="ECO:0007669"/>
    <property type="project" value="UniProtKB-SubCell"/>
</dbReference>
<keyword evidence="7" id="KW-0297">G-protein coupled receptor</keyword>
<evidence type="ECO:0000256" key="10">
    <source>
        <dbReference type="ARBA" id="ARBA00023180"/>
    </source>
</evidence>
<keyword evidence="6 12" id="KW-1133">Transmembrane helix</keyword>
<name>A0A803JZY1_XENTR</name>
<protein>
    <recommendedName>
        <fullName evidence="13">G-protein coupled receptors family 3 profile domain-containing protein</fullName>
    </recommendedName>
</protein>
<keyword evidence="11" id="KW-0807">Transducer</keyword>
<evidence type="ECO:0000256" key="6">
    <source>
        <dbReference type="ARBA" id="ARBA00022989"/>
    </source>
</evidence>
<evidence type="ECO:0000256" key="5">
    <source>
        <dbReference type="ARBA" id="ARBA00022729"/>
    </source>
</evidence>
<dbReference type="Pfam" id="PF07562">
    <property type="entry name" value="NCD3G"/>
    <property type="match status" value="1"/>
</dbReference>
<feature type="domain" description="G-protein coupled receptors family 3 profile" evidence="13">
    <location>
        <begin position="533"/>
        <end position="786"/>
    </location>
</feature>
<keyword evidence="5" id="KW-0732">Signal</keyword>
<evidence type="ECO:0000256" key="4">
    <source>
        <dbReference type="ARBA" id="ARBA00022692"/>
    </source>
</evidence>
<feature type="transmembrane region" description="Helical" evidence="12">
    <location>
        <begin position="604"/>
        <end position="627"/>
    </location>
</feature>
<dbReference type="InterPro" id="IPR000068">
    <property type="entry name" value="GPCR_3_Ca_sens_rcpt-rel"/>
</dbReference>
<dbReference type="InterPro" id="IPR011500">
    <property type="entry name" value="GPCR_3_9-Cys_dom"/>
</dbReference>
<dbReference type="SUPFAM" id="SSF53822">
    <property type="entry name" value="Periplasmic binding protein-like I"/>
    <property type="match status" value="1"/>
</dbReference>
<evidence type="ECO:0000256" key="3">
    <source>
        <dbReference type="ARBA" id="ARBA00022475"/>
    </source>
</evidence>
<evidence type="ECO:0000256" key="2">
    <source>
        <dbReference type="ARBA" id="ARBA00007242"/>
    </source>
</evidence>
<evidence type="ECO:0000256" key="9">
    <source>
        <dbReference type="ARBA" id="ARBA00023170"/>
    </source>
</evidence>
<dbReference type="PANTHER" id="PTHR24061">
    <property type="entry name" value="CALCIUM-SENSING RECEPTOR-RELATED"/>
    <property type="match status" value="1"/>
</dbReference>
<keyword evidence="3" id="KW-1003">Cell membrane</keyword>
<dbReference type="PANTHER" id="PTHR24061:SF559">
    <property type="entry name" value="EXTRACELLULAR CALCIUM-SENSING RECEPTOR-LIKE"/>
    <property type="match status" value="1"/>
</dbReference>
<dbReference type="Ensembl" id="ENSXETT00000121477">
    <property type="protein sequence ID" value="ENSXETP00000113591"/>
    <property type="gene ID" value="ENSXETG00000010547"/>
</dbReference>
<keyword evidence="8 12" id="KW-0472">Membrane</keyword>
<keyword evidence="4 12" id="KW-0812">Transmembrane</keyword>
<feature type="transmembrane region" description="Helical" evidence="12">
    <location>
        <begin position="639"/>
        <end position="665"/>
    </location>
</feature>
<keyword evidence="10" id="KW-0325">Glycoprotein</keyword>
<dbReference type="PROSITE" id="PS50259">
    <property type="entry name" value="G_PROTEIN_RECEP_F3_4"/>
    <property type="match status" value="1"/>
</dbReference>
<dbReference type="Gene3D" id="3.40.50.2300">
    <property type="match status" value="2"/>
</dbReference>
<dbReference type="InParanoid" id="A0A803JZY1"/>
<evidence type="ECO:0000313" key="14">
    <source>
        <dbReference type="Ensembl" id="ENSXETP00000113591"/>
    </source>
</evidence>
<evidence type="ECO:0000256" key="7">
    <source>
        <dbReference type="ARBA" id="ARBA00023040"/>
    </source>
</evidence>
<dbReference type="Pfam" id="PF01094">
    <property type="entry name" value="ANF_receptor"/>
    <property type="match status" value="1"/>
</dbReference>
<dbReference type="PROSITE" id="PS00981">
    <property type="entry name" value="G_PROTEIN_RECEP_F3_3"/>
    <property type="match status" value="1"/>
</dbReference>
<dbReference type="Pfam" id="PF00003">
    <property type="entry name" value="7tm_3"/>
    <property type="match status" value="1"/>
</dbReference>
<dbReference type="GeneTree" id="ENSGT00950000182788"/>
<evidence type="ECO:0000256" key="12">
    <source>
        <dbReference type="SAM" id="Phobius"/>
    </source>
</evidence>
<dbReference type="Gene3D" id="2.10.50.30">
    <property type="entry name" value="GPCR, family 3, nine cysteines domain"/>
    <property type="match status" value="1"/>
</dbReference>
<dbReference type="PRINTS" id="PR01535">
    <property type="entry name" value="VOMERONASL2R"/>
</dbReference>
<dbReference type="InterPro" id="IPR028082">
    <property type="entry name" value="Peripla_BP_I"/>
</dbReference>
<feature type="transmembrane region" description="Helical" evidence="12">
    <location>
        <begin position="727"/>
        <end position="747"/>
    </location>
</feature>
<feature type="transmembrane region" description="Helical" evidence="12">
    <location>
        <begin position="568"/>
        <end position="592"/>
    </location>
</feature>
<dbReference type="InterPro" id="IPR000337">
    <property type="entry name" value="GPCR_3"/>
</dbReference>
<accession>A0A803JZY1</accession>
<keyword evidence="9" id="KW-0675">Receptor</keyword>
<reference evidence="14" key="2">
    <citation type="submission" date="2021-03" db="UniProtKB">
        <authorList>
            <consortium name="Ensembl"/>
        </authorList>
    </citation>
    <scope>IDENTIFICATION</scope>
</reference>
<dbReference type="AlphaFoldDB" id="A0A803JZY1"/>
<dbReference type="FunFam" id="2.10.50.30:FF:000002">
    <property type="entry name" value="Vomeronasal 2 receptor, h1"/>
    <property type="match status" value="1"/>
</dbReference>
<dbReference type="PRINTS" id="PR00248">
    <property type="entry name" value="GPCRMGR"/>
</dbReference>
<sequence length="794" mass="88666">MLQSMPAEKICSSLMLSSVVPGTVFRMRHVTVQGFDGTPACSWGCLTGTLFPRTKNFQQLQALIFAVEEINNNPNILPNITLGFQAYDSCNVLQKDLEGTLQVPFFQSHVIYKFRVVSPNISVVFQQVSHFSTSPVLSDKRMFPSFFRTVPSDMFQSQGLAKLVLHFGWTWIGLLALDNDYGQQGIQLVKQELIKAGACIAFSENILMSQPDRNARHIVNVIKKSAATVIIVFSLPVDLVPILDEMLTQNITKKVFVASEAWSTSTLFSDGKFSDILTGTIGLALHSEMIPGFGDFLNKSLHSMTWLKLLWEEFFVCKFAGERNLTVTLDAPIKMCTGMEALQINDVSSLRATYNVYTAVRVVAKAFENMKNIEAPKVFSCGKCEYFKPWKLLEYMRKVKVVLSSGREIFFDENGDPPAVYDIVNWKLSPEEGIFYTLQYLELLNQASQVIDNNVFQVPVSVCSQSCPPGFRKVAINGKPACCFQCIPCPQGEISNHTDAVDCVTCTWDEWPNLQKTKCLQKNIEYLSYEDPLGASLAVTGIISSLVPVVILRLFIKYKSTPIVKANNYSLSCLLLLCLPLCFLCSLTFIGYPQPEKCLLRQAAFGLVFTLCISCILAKTIMVVFAFMAHQPGSKLRILVRPFVSYLIISICFLLQLILCLVSLVKLPSFTEYDTQTKPGIIIVQCNNGFSLAFWSMLAYLGLLATISFIVAFLARRLPDSFNEAKFITFSMLAFLSVWVSFILASLNAQGKYTEAVEVFAILSSSWALVACMFLPKCFIMLFRPNALDQGYSG</sequence>
<evidence type="ECO:0000256" key="1">
    <source>
        <dbReference type="ARBA" id="ARBA00004651"/>
    </source>
</evidence>
<evidence type="ECO:0000256" key="8">
    <source>
        <dbReference type="ARBA" id="ARBA00023136"/>
    </source>
</evidence>